<keyword evidence="1" id="KW-0472">Membrane</keyword>
<dbReference type="AlphaFoldDB" id="A0A7M1B0A1"/>
<evidence type="ECO:0000313" key="4">
    <source>
        <dbReference type="Proteomes" id="UP000593719"/>
    </source>
</evidence>
<protein>
    <submittedName>
        <fullName evidence="3">DUF2062 domain-containing protein</fullName>
    </submittedName>
</protein>
<dbReference type="RefSeq" id="WP_193151483.1">
    <property type="nucleotide sequence ID" value="NZ_CP041235.1"/>
</dbReference>
<keyword evidence="4" id="KW-1185">Reference proteome</keyword>
<evidence type="ECO:0000259" key="2">
    <source>
        <dbReference type="Pfam" id="PF09835"/>
    </source>
</evidence>
<dbReference type="KEGG" id="ssei:FJR45_04140"/>
<accession>A0A7M1B0A1</accession>
<proteinExistence type="predicted"/>
<dbReference type="PANTHER" id="PTHR40547">
    <property type="entry name" value="SLL0298 PROTEIN"/>
    <property type="match status" value="1"/>
</dbReference>
<feature type="transmembrane region" description="Helical" evidence="1">
    <location>
        <begin position="40"/>
        <end position="65"/>
    </location>
</feature>
<dbReference type="Pfam" id="PF09835">
    <property type="entry name" value="DUF2062"/>
    <property type="match status" value="1"/>
</dbReference>
<reference evidence="3 4" key="1">
    <citation type="submission" date="2019-06" db="EMBL/GenBank/DDBJ databases">
        <title>Sulfurimonas gotlandica sp. nov., a chemoautotrophic and psychrotolerant epsilonproteobacterium isolated from a pelagic redoxcline, and an emended description of the genus Sulfurimonas.</title>
        <authorList>
            <person name="Wang S."/>
            <person name="Jiang L."/>
            <person name="Shao Z."/>
        </authorList>
    </citation>
    <scope>NUCLEOTIDE SEQUENCE [LARGE SCALE GENOMIC DNA]</scope>
    <source>
        <strain evidence="3 4">S2-6</strain>
    </source>
</reference>
<sequence>MIRKTLKKTSKHKKLKDLIKKYKIPPEYLATNRKMISRGVLIGLFIAFIPMPMQMAAVLLFVPFVRFNVPVALAMCWLSNPLTMPPMYYMEYLTGSFLLGIQPEPVQMTLEWFSNNLDNIFIPLYFGTAIYSVFGSLAGYFLVNFLWKQSVERDKKKHYSDR</sequence>
<name>A0A7M1B0A1_9BACT</name>
<dbReference type="Proteomes" id="UP000593719">
    <property type="component" value="Chromosome"/>
</dbReference>
<dbReference type="PANTHER" id="PTHR40547:SF1">
    <property type="entry name" value="SLL0298 PROTEIN"/>
    <property type="match status" value="1"/>
</dbReference>
<feature type="transmembrane region" description="Helical" evidence="1">
    <location>
        <begin position="120"/>
        <end position="147"/>
    </location>
</feature>
<evidence type="ECO:0000256" key="1">
    <source>
        <dbReference type="SAM" id="Phobius"/>
    </source>
</evidence>
<dbReference type="EMBL" id="CP041235">
    <property type="protein sequence ID" value="QOP43179.1"/>
    <property type="molecule type" value="Genomic_DNA"/>
</dbReference>
<dbReference type="InterPro" id="IPR018639">
    <property type="entry name" value="DUF2062"/>
</dbReference>
<organism evidence="3 4">
    <name type="scientific">Sulfurimonas sediminis</name>
    <dbReference type="NCBI Taxonomy" id="2590020"/>
    <lineage>
        <taxon>Bacteria</taxon>
        <taxon>Pseudomonadati</taxon>
        <taxon>Campylobacterota</taxon>
        <taxon>Epsilonproteobacteria</taxon>
        <taxon>Campylobacterales</taxon>
        <taxon>Sulfurimonadaceae</taxon>
        <taxon>Sulfurimonas</taxon>
    </lineage>
</organism>
<gene>
    <name evidence="3" type="ORF">FJR45_04140</name>
</gene>
<keyword evidence="1" id="KW-0812">Transmembrane</keyword>
<feature type="domain" description="DUF2062" evidence="2">
    <location>
        <begin position="19"/>
        <end position="154"/>
    </location>
</feature>
<keyword evidence="1" id="KW-1133">Transmembrane helix</keyword>
<evidence type="ECO:0000313" key="3">
    <source>
        <dbReference type="EMBL" id="QOP43179.1"/>
    </source>
</evidence>